<keyword evidence="8" id="KW-1185">Reference proteome</keyword>
<dbReference type="AlphaFoldDB" id="A0A4R5PIF4"/>
<gene>
    <name evidence="7" type="ORF">E2A64_14975</name>
</gene>
<dbReference type="InterPro" id="IPR015943">
    <property type="entry name" value="WD40/YVTN_repeat-like_dom_sf"/>
</dbReference>
<evidence type="ECO:0000256" key="5">
    <source>
        <dbReference type="ARBA" id="ARBA00023273"/>
    </source>
</evidence>
<dbReference type="InterPro" id="IPR024977">
    <property type="entry name" value="Apc4-like_WD40_dom"/>
</dbReference>
<evidence type="ECO:0000259" key="6">
    <source>
        <dbReference type="Pfam" id="PF12894"/>
    </source>
</evidence>
<dbReference type="RefSeq" id="WP_133285304.1">
    <property type="nucleotide sequence ID" value="NZ_SMSI01000003.1"/>
</dbReference>
<evidence type="ECO:0000256" key="3">
    <source>
        <dbReference type="ARBA" id="ARBA00022737"/>
    </source>
</evidence>
<dbReference type="EMBL" id="SMSI01000003">
    <property type="protein sequence ID" value="TDH35019.1"/>
    <property type="molecule type" value="Genomic_DNA"/>
</dbReference>
<dbReference type="SUPFAM" id="SSF50998">
    <property type="entry name" value="Quinoprotein alcohol dehydrogenase-like"/>
    <property type="match status" value="1"/>
</dbReference>
<organism evidence="7 8">
    <name type="scientific">Pseudohoeflea suaedae</name>
    <dbReference type="NCBI Taxonomy" id="877384"/>
    <lineage>
        <taxon>Bacteria</taxon>
        <taxon>Pseudomonadati</taxon>
        <taxon>Pseudomonadota</taxon>
        <taxon>Alphaproteobacteria</taxon>
        <taxon>Hyphomicrobiales</taxon>
        <taxon>Rhizobiaceae</taxon>
        <taxon>Pseudohoeflea</taxon>
    </lineage>
</organism>
<reference evidence="7 8" key="1">
    <citation type="journal article" date="2013" name="Int. J. Syst. Evol. Microbiol.">
        <title>Hoeflea suaedae sp. nov., an endophytic bacterium isolated from the root of the halophyte Suaeda maritima.</title>
        <authorList>
            <person name="Chung E.J."/>
            <person name="Park J.A."/>
            <person name="Pramanik P."/>
            <person name="Bibi F."/>
            <person name="Jeon C.O."/>
            <person name="Chung Y.R."/>
        </authorList>
    </citation>
    <scope>NUCLEOTIDE SEQUENCE [LARGE SCALE GENOMIC DNA]</scope>
    <source>
        <strain evidence="7 8">YC6898</strain>
    </source>
</reference>
<feature type="domain" description="Anaphase-promoting complex subunit 4-like WD40" evidence="6">
    <location>
        <begin position="266"/>
        <end position="327"/>
    </location>
</feature>
<keyword evidence="2" id="KW-0853">WD repeat</keyword>
<evidence type="ECO:0000313" key="7">
    <source>
        <dbReference type="EMBL" id="TDH35019.1"/>
    </source>
</evidence>
<comment type="caution">
    <text evidence="7">The sequence shown here is derived from an EMBL/GenBank/DDBJ whole genome shotgun (WGS) entry which is preliminary data.</text>
</comment>
<evidence type="ECO:0000256" key="1">
    <source>
        <dbReference type="ARBA" id="ARBA00004138"/>
    </source>
</evidence>
<dbReference type="Proteomes" id="UP000295131">
    <property type="component" value="Unassembled WGS sequence"/>
</dbReference>
<accession>A0A4R5PIF4</accession>
<keyword evidence="5" id="KW-0966">Cell projection</keyword>
<evidence type="ECO:0000313" key="8">
    <source>
        <dbReference type="Proteomes" id="UP000295131"/>
    </source>
</evidence>
<dbReference type="PANTHER" id="PTHR15722">
    <property type="entry name" value="IFT140/172-RELATED"/>
    <property type="match status" value="1"/>
</dbReference>
<sequence length="329" mass="35015">MPTVAPLDLDGHCLAAVFLGDIPLFGLASGEVVRLDHGTQRHELHDGLLCTAKGLDGRSLVTGGEDGKVLQISADGTIAEIRGAARKWVNAVACGPQGAIAWAEGRTAHVRTADGNTREFSEQRTIEGIAFAPKGLRVAFARYNGVSLGFVAGTAAPLDLEWKGAHQDVAFSPDGRFIVTTMQENALHGWRIDTKPNQEFKHMRMTGYPAKIRSTSWSRKGAWLVTSGAPSAIAWPFQGKDGPMGKAPKELGLRGDTMVTCVACHPIEDMVAIGYADGMVLAVRLEDSREALLRRPGKGAITAMDWNAAGRMLAFGSDQGECGVIDIAA</sequence>
<proteinExistence type="predicted"/>
<keyword evidence="3" id="KW-0677">Repeat</keyword>
<name>A0A4R5PIF4_9HYPH</name>
<evidence type="ECO:0000256" key="4">
    <source>
        <dbReference type="ARBA" id="ARBA00023069"/>
    </source>
</evidence>
<dbReference type="Gene3D" id="2.130.10.10">
    <property type="entry name" value="YVTN repeat-like/Quinoprotein amine dehydrogenase"/>
    <property type="match status" value="3"/>
</dbReference>
<evidence type="ECO:0000256" key="2">
    <source>
        <dbReference type="ARBA" id="ARBA00022574"/>
    </source>
</evidence>
<dbReference type="OrthoDB" id="9814620at2"/>
<keyword evidence="4" id="KW-0969">Cilium</keyword>
<dbReference type="InterPro" id="IPR011047">
    <property type="entry name" value="Quinoprotein_ADH-like_sf"/>
</dbReference>
<dbReference type="Pfam" id="PF12894">
    <property type="entry name" value="ANAPC4_WD40"/>
    <property type="match status" value="1"/>
</dbReference>
<protein>
    <submittedName>
        <fullName evidence="7">WD40 repeat domain-containing protein</fullName>
    </submittedName>
</protein>
<comment type="subcellular location">
    <subcellularLocation>
        <location evidence="1">Cell projection</location>
        <location evidence="1">Cilium</location>
    </subcellularLocation>
</comment>